<dbReference type="Gene3D" id="1.20.1590.10">
    <property type="entry name" value="YP_001051499.1 domain like"/>
    <property type="match status" value="1"/>
</dbReference>
<evidence type="ECO:0000313" key="2">
    <source>
        <dbReference type="Proteomes" id="UP001387215"/>
    </source>
</evidence>
<dbReference type="Proteomes" id="UP001387215">
    <property type="component" value="Unassembled WGS sequence"/>
</dbReference>
<protein>
    <submittedName>
        <fullName evidence="1">DUF416 family protein</fullName>
    </submittedName>
</protein>
<reference evidence="1 2" key="1">
    <citation type="submission" date="2024-02" db="EMBL/GenBank/DDBJ databases">
        <title>Lysobacter Genome Sequencing and Mining.</title>
        <authorList>
            <person name="Bierman J."/>
            <person name="Walker M.C."/>
        </authorList>
    </citation>
    <scope>NUCLEOTIDE SEQUENCE [LARGE SCALE GENOMIC DNA]</scope>
    <source>
        <strain evidence="1 2">PB6250</strain>
    </source>
</reference>
<organism evidence="1 2">
    <name type="scientific">Lysobacter firmicutimachus</name>
    <dbReference type="NCBI Taxonomy" id="1792846"/>
    <lineage>
        <taxon>Bacteria</taxon>
        <taxon>Pseudomonadati</taxon>
        <taxon>Pseudomonadota</taxon>
        <taxon>Gammaproteobacteria</taxon>
        <taxon>Lysobacterales</taxon>
        <taxon>Lysobacteraceae</taxon>
        <taxon>Lysobacter</taxon>
    </lineage>
</organism>
<proteinExistence type="predicted"/>
<accession>A0ABU8CYL3</accession>
<keyword evidence="2" id="KW-1185">Reference proteome</keyword>
<dbReference type="InterPro" id="IPR023381">
    <property type="entry name" value="YP001051499.1-like_dom_sf"/>
</dbReference>
<dbReference type="InterPro" id="IPR007338">
    <property type="entry name" value="DUF416"/>
</dbReference>
<gene>
    <name evidence="1" type="ORF">V2J18_04160</name>
</gene>
<sequence length="207" mass="23510">MLREFRSEVLFALADAPHWKRASFMASCCEPMLANYRLYRREYKRGSVRALRQSLDELWNNALLDKPKRYSDQVLERVYRQSPPRIRIREMSPLEEVAFDTCSGIGFSMEYDGSQIGLEEVCNVALCTIVNANGGALSVNESDQPDIIRQLLQLEAHRQRRCFEQLVAASHDCRDSTVKSLRMVGANAHPSMLPPAIAFKGTDHDGC</sequence>
<comment type="caution">
    <text evidence="1">The sequence shown here is derived from an EMBL/GenBank/DDBJ whole genome shotgun (WGS) entry which is preliminary data.</text>
</comment>
<evidence type="ECO:0000313" key="1">
    <source>
        <dbReference type="EMBL" id="MEI2453870.1"/>
    </source>
</evidence>
<dbReference type="EMBL" id="JBANDL010000002">
    <property type="protein sequence ID" value="MEI2453870.1"/>
    <property type="molecule type" value="Genomic_DNA"/>
</dbReference>
<dbReference type="Pfam" id="PF04222">
    <property type="entry name" value="DUF416"/>
    <property type="match status" value="1"/>
</dbReference>
<name>A0ABU8CYL3_9GAMM</name>
<dbReference type="RefSeq" id="WP_336131098.1">
    <property type="nucleotide sequence ID" value="NZ_JBANDL010000002.1"/>
</dbReference>